<dbReference type="EMBL" id="MK552141">
    <property type="protein sequence ID" value="QBQ74582.1"/>
    <property type="molecule type" value="Genomic_DNA"/>
</dbReference>
<sequence>MPIYREGIDLDQYVSTWDEPDSVEGLGYCYRYTDVKYSPGVDEWDDPLPRSPGTHLGIHVHEYKVLRETKCGFWFYDTYEGRERFINNSWTKKHALRSKEAARDSYIARKEKQITLLKRQIIDAEEFLRMARDQQARGVAQSIWR</sequence>
<evidence type="ECO:0000313" key="2">
    <source>
        <dbReference type="Proteomes" id="UP000301424"/>
    </source>
</evidence>
<accession>A0A482MMT4</accession>
<evidence type="ECO:0000313" key="1">
    <source>
        <dbReference type="EMBL" id="QBQ74582.1"/>
    </source>
</evidence>
<proteinExistence type="predicted"/>
<dbReference type="Proteomes" id="UP000301424">
    <property type="component" value="Segment"/>
</dbReference>
<protein>
    <submittedName>
        <fullName evidence="1">Uncharacterized protein</fullName>
    </submittedName>
</protein>
<gene>
    <name evidence="1" type="ORF">BcepSauron_202</name>
</gene>
<organism evidence="1 2">
    <name type="scientific">Burkholderia phage BcepSauron</name>
    <dbReference type="NCBI Taxonomy" id="2530033"/>
    <lineage>
        <taxon>Viruses</taxon>
        <taxon>Duplodnaviria</taxon>
        <taxon>Heunggongvirae</taxon>
        <taxon>Uroviricota</taxon>
        <taxon>Caudoviricetes</taxon>
        <taxon>Sarumanvirus</taxon>
        <taxon>Sarumanvirus bcepsauron</taxon>
    </lineage>
</organism>
<name>A0A482MMT4_9CAUD</name>
<keyword evidence="2" id="KW-1185">Reference proteome</keyword>
<reference evidence="1 2" key="1">
    <citation type="submission" date="2019-02" db="EMBL/GenBank/DDBJ databases">
        <title>Complete genome sequence of Burkholderia cenocepacia phage BcepSauron.</title>
        <authorList>
            <person name="Park K."/>
            <person name="Gonzalez C."/>
            <person name="Liu M."/>
            <person name="Gill J."/>
        </authorList>
    </citation>
    <scope>NUCLEOTIDE SEQUENCE [LARGE SCALE GENOMIC DNA]</scope>
</reference>